<accession>A0A0A9YVC1</accession>
<dbReference type="GO" id="GO:0000049">
    <property type="term" value="F:tRNA binding"/>
    <property type="evidence" value="ECO:0007669"/>
    <property type="project" value="TreeGrafter"/>
</dbReference>
<evidence type="ECO:0000256" key="1">
    <source>
        <dbReference type="ARBA" id="ARBA00022598"/>
    </source>
</evidence>
<dbReference type="InterPro" id="IPR045864">
    <property type="entry name" value="aa-tRNA-synth_II/BPL/LPL"/>
</dbReference>
<dbReference type="EMBL" id="GBHO01008048">
    <property type="protein sequence ID" value="JAG35556.1"/>
    <property type="molecule type" value="Transcribed_RNA"/>
</dbReference>
<evidence type="ECO:0000313" key="5">
    <source>
        <dbReference type="EMBL" id="JAG35556.1"/>
    </source>
</evidence>
<gene>
    <name evidence="5" type="ORF">CM83_8779</name>
</gene>
<protein>
    <submittedName>
        <fullName evidence="5">Lysine--tRNA ligase</fullName>
    </submittedName>
</protein>
<dbReference type="PANTHER" id="PTHR42918:SF5">
    <property type="entry name" value="LYSINE--TRNA LIGASE, MITOCHONDRIAL"/>
    <property type="match status" value="1"/>
</dbReference>
<evidence type="ECO:0000259" key="4">
    <source>
        <dbReference type="Pfam" id="PF00152"/>
    </source>
</evidence>
<reference evidence="5" key="1">
    <citation type="journal article" date="2014" name="PLoS ONE">
        <title>Transcriptome-Based Identification of ABC Transporters in the Western Tarnished Plant Bug Lygus hesperus.</title>
        <authorList>
            <person name="Hull J.J."/>
            <person name="Chaney K."/>
            <person name="Geib S.M."/>
            <person name="Fabrick J.A."/>
            <person name="Brent C.S."/>
            <person name="Walsh D."/>
            <person name="Lavine L.C."/>
        </authorList>
    </citation>
    <scope>NUCLEOTIDE SEQUENCE</scope>
</reference>
<reference evidence="5" key="2">
    <citation type="submission" date="2014-07" db="EMBL/GenBank/DDBJ databases">
        <authorList>
            <person name="Hull J."/>
        </authorList>
    </citation>
    <scope>NUCLEOTIDE SEQUENCE</scope>
</reference>
<dbReference type="GO" id="GO:0006430">
    <property type="term" value="P:lysyl-tRNA aminoacylation"/>
    <property type="evidence" value="ECO:0007669"/>
    <property type="project" value="TreeGrafter"/>
</dbReference>
<sequence length="151" mass="17470">MDPTHNPEFTSCEVYMANTTLEYMMELTEQLFRELVHIVHSTTCITVQDTCIDFSQPFHRIDVYEGLIQCGIHLPEDLHTPEALQSMLHICHEHGIQEPNPITNSRVLDKIIHEFIESKCVEPTFLLHHPVILSPLAKCDDARPHTVQRFE</sequence>
<keyword evidence="1 5" id="KW-0436">Ligase</keyword>
<dbReference type="Pfam" id="PF00152">
    <property type="entry name" value="tRNA-synt_2"/>
    <property type="match status" value="1"/>
</dbReference>
<keyword evidence="3" id="KW-0067">ATP-binding</keyword>
<proteinExistence type="predicted"/>
<keyword evidence="2" id="KW-0547">Nucleotide-binding</keyword>
<dbReference type="GO" id="GO:0004824">
    <property type="term" value="F:lysine-tRNA ligase activity"/>
    <property type="evidence" value="ECO:0007669"/>
    <property type="project" value="TreeGrafter"/>
</dbReference>
<dbReference type="PANTHER" id="PTHR42918">
    <property type="entry name" value="LYSYL-TRNA SYNTHETASE"/>
    <property type="match status" value="1"/>
</dbReference>
<name>A0A0A9YVC1_LYGHE</name>
<feature type="domain" description="Aminoacyl-tRNA synthetase class II (D/K/N)" evidence="4">
    <location>
        <begin position="2"/>
        <end position="144"/>
    </location>
</feature>
<dbReference type="GO" id="GO:0005524">
    <property type="term" value="F:ATP binding"/>
    <property type="evidence" value="ECO:0007669"/>
    <property type="project" value="InterPro"/>
</dbReference>
<organism evidence="5">
    <name type="scientific">Lygus hesperus</name>
    <name type="common">Western plant bug</name>
    <dbReference type="NCBI Taxonomy" id="30085"/>
    <lineage>
        <taxon>Eukaryota</taxon>
        <taxon>Metazoa</taxon>
        <taxon>Ecdysozoa</taxon>
        <taxon>Arthropoda</taxon>
        <taxon>Hexapoda</taxon>
        <taxon>Insecta</taxon>
        <taxon>Pterygota</taxon>
        <taxon>Neoptera</taxon>
        <taxon>Paraneoptera</taxon>
        <taxon>Hemiptera</taxon>
        <taxon>Heteroptera</taxon>
        <taxon>Panheteroptera</taxon>
        <taxon>Cimicomorpha</taxon>
        <taxon>Miridae</taxon>
        <taxon>Mirini</taxon>
        <taxon>Lygus</taxon>
    </lineage>
</organism>
<dbReference type="GO" id="GO:0005829">
    <property type="term" value="C:cytosol"/>
    <property type="evidence" value="ECO:0007669"/>
    <property type="project" value="TreeGrafter"/>
</dbReference>
<dbReference type="AlphaFoldDB" id="A0A0A9YVC1"/>
<evidence type="ECO:0000256" key="2">
    <source>
        <dbReference type="ARBA" id="ARBA00022741"/>
    </source>
</evidence>
<dbReference type="Gene3D" id="3.30.930.10">
    <property type="entry name" value="Bira Bifunctional Protein, Domain 2"/>
    <property type="match status" value="1"/>
</dbReference>
<dbReference type="InterPro" id="IPR004364">
    <property type="entry name" value="Aa-tRNA-synt_II"/>
</dbReference>
<dbReference type="SUPFAM" id="SSF55681">
    <property type="entry name" value="Class II aaRS and biotin synthetases"/>
    <property type="match status" value="1"/>
</dbReference>
<evidence type="ECO:0000256" key="3">
    <source>
        <dbReference type="ARBA" id="ARBA00022840"/>
    </source>
</evidence>